<dbReference type="AlphaFoldDB" id="A0AAD8I3E7"/>
<sequence length="588" mass="66677">MDITLQKRGRPKKENKAQSNVSNLEVIHNSGHATVQTMRKRGQPRKESLMSNISIHDKGIETFRPSDSDMVLNNSNHDILRNVYSTPYVHNMEETSCNKFATSITPLSAKTNLSLDKRIKSDDGSSLMINTDRSRYKSVTFFTEKITPGMKLSNVHIVLLLLMGDELYVSNVAATRFYINHRSVGLMKQRAILPDFKVEPLMRNEPEKIQIMTISDIRILGPTFILTSAQYSTSGSLTKNTFKTPDTRNSTNTKKLKRTSNEDIASITTLDDDNDGDEHQPRFKKKLPLKQVKIEKKRGRPKKENKAQSNVSNLEVIHNSGHATVQTMRKRGQPRKESLMSNISIHDKGIETFRPSDSDMVLNNSNHDILRNVYSTPYVHNMEETSCNKFATSITPLSAKTNLSLDKRIKSDDGSSLMINTDRSRYKSVTFFTEKITPGMKLSNVHIVLLLLMGDELYVSNVAATHFYINHRSVGLMKQRAILPDFKVEPLMRNEPEKIQIMTISDIRILGPTFILTSAQYSTSGSLTKNTFKTPDTRNSTNTKKLKRTSNEDIASITTLDDDNDGDEHQPRFKKKLPLKQVKIEKVN</sequence>
<comment type="caution">
    <text evidence="2">The sequence shown here is derived from an EMBL/GenBank/DDBJ whole genome shotgun (WGS) entry which is preliminary data.</text>
</comment>
<evidence type="ECO:0000313" key="2">
    <source>
        <dbReference type="EMBL" id="KAK1377915.1"/>
    </source>
</evidence>
<dbReference type="EMBL" id="JAUIZM010000006">
    <property type="protein sequence ID" value="KAK1377915.1"/>
    <property type="molecule type" value="Genomic_DNA"/>
</dbReference>
<name>A0AAD8I3E7_9APIA</name>
<feature type="compositionally biased region" description="Polar residues" evidence="1">
    <location>
        <begin position="235"/>
        <end position="253"/>
    </location>
</feature>
<evidence type="ECO:0000256" key="1">
    <source>
        <dbReference type="SAM" id="MobiDB-lite"/>
    </source>
</evidence>
<protein>
    <submittedName>
        <fullName evidence="2">Uncharacterized protein</fullName>
    </submittedName>
</protein>
<accession>A0AAD8I3E7</accession>
<keyword evidence="3" id="KW-1185">Reference proteome</keyword>
<feature type="compositionally biased region" description="Polar residues" evidence="1">
    <location>
        <begin position="525"/>
        <end position="543"/>
    </location>
</feature>
<dbReference type="Proteomes" id="UP001237642">
    <property type="component" value="Unassembled WGS sequence"/>
</dbReference>
<organism evidence="2 3">
    <name type="scientific">Heracleum sosnowskyi</name>
    <dbReference type="NCBI Taxonomy" id="360622"/>
    <lineage>
        <taxon>Eukaryota</taxon>
        <taxon>Viridiplantae</taxon>
        <taxon>Streptophyta</taxon>
        <taxon>Embryophyta</taxon>
        <taxon>Tracheophyta</taxon>
        <taxon>Spermatophyta</taxon>
        <taxon>Magnoliopsida</taxon>
        <taxon>eudicotyledons</taxon>
        <taxon>Gunneridae</taxon>
        <taxon>Pentapetalae</taxon>
        <taxon>asterids</taxon>
        <taxon>campanulids</taxon>
        <taxon>Apiales</taxon>
        <taxon>Apiaceae</taxon>
        <taxon>Apioideae</taxon>
        <taxon>apioid superclade</taxon>
        <taxon>Tordylieae</taxon>
        <taxon>Tordyliinae</taxon>
        <taxon>Heracleum</taxon>
    </lineage>
</organism>
<feature type="region of interest" description="Disordered" evidence="1">
    <location>
        <begin position="525"/>
        <end position="577"/>
    </location>
</feature>
<evidence type="ECO:0000313" key="3">
    <source>
        <dbReference type="Proteomes" id="UP001237642"/>
    </source>
</evidence>
<feature type="region of interest" description="Disordered" evidence="1">
    <location>
        <begin position="235"/>
        <end position="260"/>
    </location>
</feature>
<gene>
    <name evidence="2" type="ORF">POM88_024659</name>
</gene>
<reference evidence="2" key="1">
    <citation type="submission" date="2023-02" db="EMBL/GenBank/DDBJ databases">
        <title>Genome of toxic invasive species Heracleum sosnowskyi carries increased number of genes despite the absence of recent whole-genome duplications.</title>
        <authorList>
            <person name="Schelkunov M."/>
            <person name="Shtratnikova V."/>
            <person name="Makarenko M."/>
            <person name="Klepikova A."/>
            <person name="Omelchenko D."/>
            <person name="Novikova G."/>
            <person name="Obukhova E."/>
            <person name="Bogdanov V."/>
            <person name="Penin A."/>
            <person name="Logacheva M."/>
        </authorList>
    </citation>
    <scope>NUCLEOTIDE SEQUENCE</scope>
    <source>
        <strain evidence="2">Hsosn_3</strain>
        <tissue evidence="2">Leaf</tissue>
    </source>
</reference>
<reference evidence="2" key="2">
    <citation type="submission" date="2023-05" db="EMBL/GenBank/DDBJ databases">
        <authorList>
            <person name="Schelkunov M.I."/>
        </authorList>
    </citation>
    <scope>NUCLEOTIDE SEQUENCE</scope>
    <source>
        <strain evidence="2">Hsosn_3</strain>
        <tissue evidence="2">Leaf</tissue>
    </source>
</reference>
<proteinExistence type="predicted"/>